<evidence type="ECO:0000256" key="2">
    <source>
        <dbReference type="ARBA" id="ARBA00022692"/>
    </source>
</evidence>
<dbReference type="InterPro" id="IPR013686">
    <property type="entry name" value="Polypept-transport_assoc_ShlB"/>
</dbReference>
<dbReference type="PANTHER" id="PTHR34597">
    <property type="entry name" value="SLR1661 PROTEIN"/>
    <property type="match status" value="1"/>
</dbReference>
<protein>
    <submittedName>
        <fullName evidence="8">Heme/hemopexin transporter protein HuxB</fullName>
    </submittedName>
</protein>
<evidence type="ECO:0000256" key="4">
    <source>
        <dbReference type="SAM" id="MobiDB-lite"/>
    </source>
</evidence>
<dbReference type="AlphaFoldDB" id="A0A6P1PWJ1"/>
<dbReference type="GO" id="GO:0008320">
    <property type="term" value="F:protein transmembrane transporter activity"/>
    <property type="evidence" value="ECO:0007669"/>
    <property type="project" value="TreeGrafter"/>
</dbReference>
<keyword evidence="9" id="KW-1185">Reference proteome</keyword>
<reference evidence="8 9" key="1">
    <citation type="submission" date="2018-03" db="EMBL/GenBank/DDBJ databases">
        <title>Pantoea intestinalis SRCM103226 isolated form the mealworm.</title>
        <authorList>
            <person name="Jeong D.-Y."/>
            <person name="Kim J.W."/>
        </authorList>
    </citation>
    <scope>NUCLEOTIDE SEQUENCE [LARGE SCALE GENOMIC DNA]</scope>
    <source>
        <strain evidence="8 9">SRCM103226</strain>
    </source>
</reference>
<dbReference type="PANTHER" id="PTHR34597:SF1">
    <property type="entry name" value="HEME_HEMOPEXIN TRANSPORTER PROTEIN HUXB"/>
    <property type="match status" value="1"/>
</dbReference>
<evidence type="ECO:0000313" key="9">
    <source>
        <dbReference type="Proteomes" id="UP000464053"/>
    </source>
</evidence>
<dbReference type="Gene3D" id="3.10.20.310">
    <property type="entry name" value="membrane protein fhac"/>
    <property type="match status" value="1"/>
</dbReference>
<keyword evidence="5" id="KW-0732">Signal</keyword>
<evidence type="ECO:0000259" key="6">
    <source>
        <dbReference type="Pfam" id="PF03865"/>
    </source>
</evidence>
<sequence>MKNITRFALIFTFFPLPAYFPLNTFAALAPVSSQSGELLQNNPLLKAPSPPQTKSTGDPLATLTKKRHSDVGTDGPKIKVRQLKVIDAPGPAQKDIKKFIDKFANTEMSLADLKNVAIKITSILQFHGEYLSYAYIPRQKIINDTVTIAILNGYIEAVDLADNASLVHNFVLNRFIARLNGPEKGSLAEVNETLLLIGDLPGISALSPTLMPGNNPGGSRLTLDLQAAKRFESYLLFDNMGSVTSGRNRAGIQLTINSPAGLGDRLQALAFIAPDRLQINNKSKHGKTAIARVSYDLPVNTRGGRAGVALSRVSYRLGGPLLSGLGDGFADVLSFYGSQPIIRSDKSNLTLGLSADIKRMDDTFWDEKNARRAAVIGMQLTGSRQSELFGRPNVLQYDLSYGAGRLNNDDAWNGLHTRGTFFKSGQQIKFIQNVLPGIAINFSLTGQQASKNLDGAEKISLGGPYAVRAYSNSTASADSAWITSTGLQFALPWVKGLSTRLFYDYATGKINKFSRQQQTVTLAGHGIGADYQLNDRLFISASYAWRDGHDALLPAQNKAMGWITAGVHF</sequence>
<gene>
    <name evidence="8" type="primary">hxuB</name>
    <name evidence="8" type="ORF">C7M51_00687</name>
</gene>
<dbReference type="Proteomes" id="UP000464053">
    <property type="component" value="Chromosome"/>
</dbReference>
<feature type="region of interest" description="Disordered" evidence="4">
    <location>
        <begin position="41"/>
        <end position="72"/>
    </location>
</feature>
<proteinExistence type="predicted"/>
<dbReference type="GO" id="GO:0046819">
    <property type="term" value="P:protein secretion by the type V secretion system"/>
    <property type="evidence" value="ECO:0007669"/>
    <property type="project" value="TreeGrafter"/>
</dbReference>
<feature type="domain" description="Polypeptide-transport-associated ShlB-type" evidence="7">
    <location>
        <begin position="91"/>
        <end position="153"/>
    </location>
</feature>
<dbReference type="InterPro" id="IPR005565">
    <property type="entry name" value="Hemolysn_activator_HlyB_C"/>
</dbReference>
<keyword evidence="1" id="KW-1134">Transmembrane beta strand</keyword>
<dbReference type="OrthoDB" id="572300at2"/>
<organism evidence="8 9">
    <name type="scientific">Mixta intestinalis</name>
    <dbReference type="NCBI Taxonomy" id="1615494"/>
    <lineage>
        <taxon>Bacteria</taxon>
        <taxon>Pseudomonadati</taxon>
        <taxon>Pseudomonadota</taxon>
        <taxon>Gammaproteobacteria</taxon>
        <taxon>Enterobacterales</taxon>
        <taxon>Erwiniaceae</taxon>
        <taxon>Mixta</taxon>
    </lineage>
</organism>
<dbReference type="Pfam" id="PF03865">
    <property type="entry name" value="ShlB"/>
    <property type="match status" value="1"/>
</dbReference>
<dbReference type="Pfam" id="PF08479">
    <property type="entry name" value="POTRA_2"/>
    <property type="match status" value="1"/>
</dbReference>
<dbReference type="GO" id="GO:0098046">
    <property type="term" value="C:type V protein secretion system complex"/>
    <property type="evidence" value="ECO:0007669"/>
    <property type="project" value="TreeGrafter"/>
</dbReference>
<feature type="domain" description="Haemolysin activator HlyB C-terminal" evidence="6">
    <location>
        <begin position="217"/>
        <end position="529"/>
    </location>
</feature>
<feature type="chain" id="PRO_5026968016" evidence="5">
    <location>
        <begin position="27"/>
        <end position="569"/>
    </location>
</feature>
<dbReference type="KEGG" id="mint:C7M51_00687"/>
<dbReference type="RefSeq" id="WP_160620516.1">
    <property type="nucleotide sequence ID" value="NZ_CP028271.1"/>
</dbReference>
<accession>A0A6P1PWJ1</accession>
<keyword evidence="2" id="KW-0812">Transmembrane</keyword>
<evidence type="ECO:0000256" key="3">
    <source>
        <dbReference type="ARBA" id="ARBA00023237"/>
    </source>
</evidence>
<evidence type="ECO:0000256" key="5">
    <source>
        <dbReference type="SAM" id="SignalP"/>
    </source>
</evidence>
<dbReference type="EMBL" id="CP028271">
    <property type="protein sequence ID" value="QHM70414.1"/>
    <property type="molecule type" value="Genomic_DNA"/>
</dbReference>
<evidence type="ECO:0000256" key="1">
    <source>
        <dbReference type="ARBA" id="ARBA00022452"/>
    </source>
</evidence>
<dbReference type="Gene3D" id="2.40.160.50">
    <property type="entry name" value="membrane protein fhac: a member of the omp85/tpsb transporter family"/>
    <property type="match status" value="1"/>
</dbReference>
<evidence type="ECO:0000259" key="7">
    <source>
        <dbReference type="Pfam" id="PF08479"/>
    </source>
</evidence>
<keyword evidence="3" id="KW-0998">Cell outer membrane</keyword>
<dbReference type="InterPro" id="IPR051544">
    <property type="entry name" value="TPS_OM_transporter"/>
</dbReference>
<name>A0A6P1PWJ1_9GAMM</name>
<feature type="signal peptide" evidence="5">
    <location>
        <begin position="1"/>
        <end position="26"/>
    </location>
</feature>
<evidence type="ECO:0000313" key="8">
    <source>
        <dbReference type="EMBL" id="QHM70414.1"/>
    </source>
</evidence>
<keyword evidence="1" id="KW-0472">Membrane</keyword>